<comment type="catalytic activity">
    <reaction evidence="13">
        <text>L-threonyl-[protein] + ATP = O-phospho-L-threonyl-[protein] + ADP + H(+)</text>
        <dbReference type="Rhea" id="RHEA:46608"/>
        <dbReference type="Rhea" id="RHEA-COMP:11060"/>
        <dbReference type="Rhea" id="RHEA-COMP:11605"/>
        <dbReference type="ChEBI" id="CHEBI:15378"/>
        <dbReference type="ChEBI" id="CHEBI:30013"/>
        <dbReference type="ChEBI" id="CHEBI:30616"/>
        <dbReference type="ChEBI" id="CHEBI:61977"/>
        <dbReference type="ChEBI" id="CHEBI:456216"/>
        <dbReference type="EC" id="2.7.11.1"/>
    </reaction>
</comment>
<evidence type="ECO:0000256" key="7">
    <source>
        <dbReference type="ARBA" id="ARBA00022679"/>
    </source>
</evidence>
<dbReference type="GO" id="GO:0035556">
    <property type="term" value="P:intracellular signal transduction"/>
    <property type="evidence" value="ECO:0007669"/>
    <property type="project" value="TreeGrafter"/>
</dbReference>
<evidence type="ECO:0000256" key="11">
    <source>
        <dbReference type="ARBA" id="ARBA00022840"/>
    </source>
</evidence>
<evidence type="ECO:0000256" key="5">
    <source>
        <dbReference type="ARBA" id="ARBA00022527"/>
    </source>
</evidence>
<reference evidence="18" key="1">
    <citation type="submission" date="2025-08" db="UniProtKB">
        <authorList>
            <consortium name="Ensembl"/>
        </authorList>
    </citation>
    <scope>IDENTIFICATION</scope>
</reference>
<feature type="domain" description="Protein kinase" evidence="17">
    <location>
        <begin position="16"/>
        <end position="267"/>
    </location>
</feature>
<evidence type="ECO:0000256" key="4">
    <source>
        <dbReference type="ARBA" id="ARBA00022490"/>
    </source>
</evidence>
<dbReference type="GO" id="GO:0050321">
    <property type="term" value="F:tau-protein kinase activity"/>
    <property type="evidence" value="ECO:0007669"/>
    <property type="project" value="TreeGrafter"/>
</dbReference>
<dbReference type="InterPro" id="IPR000719">
    <property type="entry name" value="Prot_kinase_dom"/>
</dbReference>
<feature type="region of interest" description="Disordered" evidence="16">
    <location>
        <begin position="678"/>
        <end position="697"/>
    </location>
</feature>
<dbReference type="Proteomes" id="UP000694388">
    <property type="component" value="Unplaced"/>
</dbReference>
<keyword evidence="10" id="KW-0418">Kinase</keyword>
<feature type="binding site" evidence="15">
    <location>
        <position position="45"/>
    </location>
    <ligand>
        <name>ATP</name>
        <dbReference type="ChEBI" id="CHEBI:30616"/>
    </ligand>
</feature>
<evidence type="ECO:0000256" key="8">
    <source>
        <dbReference type="ARBA" id="ARBA00022723"/>
    </source>
</evidence>
<keyword evidence="8" id="KW-0479">Metal-binding</keyword>
<dbReference type="FunFam" id="1.10.510.10:FF:000154">
    <property type="entry name" value="Serine/threonine-protein kinase SIK2"/>
    <property type="match status" value="1"/>
</dbReference>
<keyword evidence="12" id="KW-0460">Magnesium</keyword>
<accession>A0A8C4QIC7</accession>
<keyword evidence="7" id="KW-0808">Transferase</keyword>
<keyword evidence="5" id="KW-0723">Serine/threonine-protein kinase</keyword>
<dbReference type="InterPro" id="IPR057380">
    <property type="entry name" value="UBA_SIK1/2/3"/>
</dbReference>
<sequence length="1098" mass="120805">MAAGMPRRPLVQVGLYEIERTLGKGNSAVVKLARHRVTKSEVAIKIIDKSRLDQVSLNKVYREVYIMKQLSHPNVIKLYQVYQTRNMLYLVTEYARNGEMFEYLSKHGQLDEEEAKRKFLQIVSAVDYCHQRGIVHRDLKAENLLLDGNMNVKLADFGFGNFYQKGELLATSCGSPPYAAPEVFEGLEYDGPQLDVWSLGVVLYVLVCGTLPFDGATLPALRQRVLSGRFRIPFFMSEDCEHLIRRMLVQDPNKRLTIKQIKQHRWLQTLCSGTQLQHPGGTTALPASLSGLPVYNEQVLRLMQNLGMDQEKTLESLQSCNFDDYHAIYQLLLERLRTHRCSFPLESRLDTRSRRPSSIAEQSIAKTNQILQLFPGTAANLSQGPEQVPLVPTNQAVQPPWSILSNEAVLWVDGQRAPDPWESTEETQGMSSEQFGQTWSFDTDLIPTAKVTGCLLEQVPPVRRRKISSVSSLGSALEPSIDEGVEMEVPEVIVPDVSSEVTSGLPNWKSPMHHYETSGPSFSLSANPSLCSLNSDSGDSTSEFLFPSITQFPVLPAPFLEQTLACPIQLSSGPRSPVQTISSLAQVNSKLPSSGTMGPALSPSWDVPNFTFALATAPIMTTEQQQPSAPATCCSTAVPQSATPGIALAKPPSLTSTFIPGPCAEFMKVLPTTEASAQMERDEENHSPVGFREGRRASDTSVKKGLVAFRQQLKNLARAPGRLQLNKDVDSRPFGVPALLQVQVPNWLPAVHIPQHPPGSHSQTQHQPLSRQKSLEISTIGGHIQAPWSKSRTTFQPYGKSLEQQLQEHRLQQRRLSLHKPAGQLSTRLRQIQLGSSSLVNCQQNVPTLGTTLVHPHNGQLNVLPSTTSALPSTHGSQHIQPPTMTLSLPHGGQNHHQPLTTTLSLPHGSQHTHQPLTNTLSLPHEGQHNLPMSTMTPSHSGSHIQPMTTAMSLPHCGQQIIPSSTTTLFPNSDQHIITPPSTTTLFFPGSGGHTIPPPSTTKLFRGSDQHTIQPSLTTLLFPSGDQHAIQPPTTSFPFSSSALNPYPWLDDKSKQMTNLAAVLTPPLVPAVTESRSSKCEENYEIMDITLSPQSSCW</sequence>
<evidence type="ECO:0000313" key="18">
    <source>
        <dbReference type="Ensembl" id="ENSEBUP00000015892.1"/>
    </source>
</evidence>
<evidence type="ECO:0000256" key="16">
    <source>
        <dbReference type="SAM" id="MobiDB-lite"/>
    </source>
</evidence>
<dbReference type="PROSITE" id="PS50011">
    <property type="entry name" value="PROTEIN_KINASE_DOM"/>
    <property type="match status" value="1"/>
</dbReference>
<dbReference type="GO" id="GO:0005737">
    <property type="term" value="C:cytoplasm"/>
    <property type="evidence" value="ECO:0007669"/>
    <property type="project" value="UniProtKB-SubCell"/>
</dbReference>
<dbReference type="GO" id="GO:0000226">
    <property type="term" value="P:microtubule cytoskeleton organization"/>
    <property type="evidence" value="ECO:0007669"/>
    <property type="project" value="TreeGrafter"/>
</dbReference>
<dbReference type="InterPro" id="IPR034672">
    <property type="entry name" value="SIK"/>
</dbReference>
<dbReference type="Gene3D" id="1.10.510.10">
    <property type="entry name" value="Transferase(Phosphotransferase) domain 1"/>
    <property type="match status" value="1"/>
</dbReference>
<evidence type="ECO:0000313" key="19">
    <source>
        <dbReference type="Proteomes" id="UP000694388"/>
    </source>
</evidence>
<keyword evidence="11 15" id="KW-0067">ATP-binding</keyword>
<dbReference type="PROSITE" id="PS00108">
    <property type="entry name" value="PROTEIN_KINASE_ST"/>
    <property type="match status" value="1"/>
</dbReference>
<dbReference type="PROSITE" id="PS00107">
    <property type="entry name" value="PROTEIN_KINASE_ATP"/>
    <property type="match status" value="1"/>
</dbReference>
<comment type="cofactor">
    <cofactor evidence="1">
        <name>Mg(2+)</name>
        <dbReference type="ChEBI" id="CHEBI:18420"/>
    </cofactor>
</comment>
<evidence type="ECO:0000256" key="10">
    <source>
        <dbReference type="ARBA" id="ARBA00022777"/>
    </source>
</evidence>
<keyword evidence="6" id="KW-0597">Phosphoprotein</keyword>
<dbReference type="Ensembl" id="ENSEBUT00000016468.1">
    <property type="protein sequence ID" value="ENSEBUP00000015892.1"/>
    <property type="gene ID" value="ENSEBUG00000010004.1"/>
</dbReference>
<dbReference type="InterPro" id="IPR017441">
    <property type="entry name" value="Protein_kinase_ATP_BS"/>
</dbReference>
<dbReference type="GO" id="GO:0046872">
    <property type="term" value="F:metal ion binding"/>
    <property type="evidence" value="ECO:0007669"/>
    <property type="project" value="UniProtKB-KW"/>
</dbReference>
<evidence type="ECO:0000256" key="2">
    <source>
        <dbReference type="ARBA" id="ARBA00004496"/>
    </source>
</evidence>
<keyword evidence="4" id="KW-0963">Cytoplasm</keyword>
<evidence type="ECO:0000259" key="17">
    <source>
        <dbReference type="PROSITE" id="PS50011"/>
    </source>
</evidence>
<evidence type="ECO:0000256" key="1">
    <source>
        <dbReference type="ARBA" id="ARBA00001946"/>
    </source>
</evidence>
<evidence type="ECO:0000256" key="9">
    <source>
        <dbReference type="ARBA" id="ARBA00022741"/>
    </source>
</evidence>
<dbReference type="FunFam" id="3.30.200.20:FF:000003">
    <property type="entry name" value="Non-specific serine/threonine protein kinase"/>
    <property type="match status" value="1"/>
</dbReference>
<comment type="subcellular location">
    <subcellularLocation>
        <location evidence="2">Cytoplasm</location>
    </subcellularLocation>
</comment>
<dbReference type="EC" id="2.7.11.1" evidence="3"/>
<evidence type="ECO:0000256" key="15">
    <source>
        <dbReference type="PROSITE-ProRule" id="PRU10141"/>
    </source>
</evidence>
<reference evidence="18" key="2">
    <citation type="submission" date="2025-09" db="UniProtKB">
        <authorList>
            <consortium name="Ensembl"/>
        </authorList>
    </citation>
    <scope>IDENTIFICATION</scope>
</reference>
<dbReference type="PANTHER" id="PTHR24346:SF74">
    <property type="entry name" value="PROTEIN KINASE DOMAIN-CONTAINING PROTEIN"/>
    <property type="match status" value="1"/>
</dbReference>
<evidence type="ECO:0000256" key="14">
    <source>
        <dbReference type="ARBA" id="ARBA00048679"/>
    </source>
</evidence>
<keyword evidence="19" id="KW-1185">Reference proteome</keyword>
<dbReference type="SUPFAM" id="SSF56112">
    <property type="entry name" value="Protein kinase-like (PK-like)"/>
    <property type="match status" value="1"/>
</dbReference>
<evidence type="ECO:0000256" key="13">
    <source>
        <dbReference type="ARBA" id="ARBA00047899"/>
    </source>
</evidence>
<dbReference type="GeneTree" id="ENSGT00940000156445"/>
<dbReference type="GO" id="GO:0005524">
    <property type="term" value="F:ATP binding"/>
    <property type="evidence" value="ECO:0007669"/>
    <property type="project" value="UniProtKB-UniRule"/>
</dbReference>
<feature type="compositionally biased region" description="Basic and acidic residues" evidence="16">
    <location>
        <begin position="679"/>
        <end position="697"/>
    </location>
</feature>
<proteinExistence type="predicted"/>
<name>A0A8C4QIC7_EPTBU</name>
<dbReference type="AlphaFoldDB" id="A0A8C4QIC7"/>
<dbReference type="PANTHER" id="PTHR24346">
    <property type="entry name" value="MAP/MICROTUBULE AFFINITY-REGULATING KINASE"/>
    <property type="match status" value="1"/>
</dbReference>
<evidence type="ECO:0000256" key="12">
    <source>
        <dbReference type="ARBA" id="ARBA00022842"/>
    </source>
</evidence>
<dbReference type="CDD" id="cd14338">
    <property type="entry name" value="UBA_SIK"/>
    <property type="match status" value="1"/>
</dbReference>
<dbReference type="Pfam" id="PF00069">
    <property type="entry name" value="Pkinase"/>
    <property type="match status" value="1"/>
</dbReference>
<evidence type="ECO:0000256" key="3">
    <source>
        <dbReference type="ARBA" id="ARBA00012513"/>
    </source>
</evidence>
<dbReference type="InterPro" id="IPR011009">
    <property type="entry name" value="Kinase-like_dom_sf"/>
</dbReference>
<protein>
    <recommendedName>
        <fullName evidence="3">non-specific serine/threonine protein kinase</fullName>
        <ecNumber evidence="3">2.7.11.1</ecNumber>
    </recommendedName>
</protein>
<comment type="catalytic activity">
    <reaction evidence="14">
        <text>L-seryl-[protein] + ATP = O-phospho-L-seryl-[protein] + ADP + H(+)</text>
        <dbReference type="Rhea" id="RHEA:17989"/>
        <dbReference type="Rhea" id="RHEA-COMP:9863"/>
        <dbReference type="Rhea" id="RHEA-COMP:11604"/>
        <dbReference type="ChEBI" id="CHEBI:15378"/>
        <dbReference type="ChEBI" id="CHEBI:29999"/>
        <dbReference type="ChEBI" id="CHEBI:30616"/>
        <dbReference type="ChEBI" id="CHEBI:83421"/>
        <dbReference type="ChEBI" id="CHEBI:456216"/>
        <dbReference type="EC" id="2.7.11.1"/>
    </reaction>
</comment>
<dbReference type="SMART" id="SM00220">
    <property type="entry name" value="S_TKc"/>
    <property type="match status" value="1"/>
</dbReference>
<keyword evidence="9 15" id="KW-0547">Nucleotide-binding</keyword>
<dbReference type="CDD" id="cd14071">
    <property type="entry name" value="STKc_SIK"/>
    <property type="match status" value="1"/>
</dbReference>
<evidence type="ECO:0000256" key="6">
    <source>
        <dbReference type="ARBA" id="ARBA00022553"/>
    </source>
</evidence>
<organism evidence="18 19">
    <name type="scientific">Eptatretus burgeri</name>
    <name type="common">Inshore hagfish</name>
    <dbReference type="NCBI Taxonomy" id="7764"/>
    <lineage>
        <taxon>Eukaryota</taxon>
        <taxon>Metazoa</taxon>
        <taxon>Chordata</taxon>
        <taxon>Craniata</taxon>
        <taxon>Vertebrata</taxon>
        <taxon>Cyclostomata</taxon>
        <taxon>Myxini</taxon>
        <taxon>Myxiniformes</taxon>
        <taxon>Myxinidae</taxon>
        <taxon>Eptatretinae</taxon>
        <taxon>Eptatretus</taxon>
    </lineage>
</organism>
<dbReference type="InterPro" id="IPR008271">
    <property type="entry name" value="Ser/Thr_kinase_AS"/>
</dbReference>
<dbReference type="Pfam" id="PF23312">
    <property type="entry name" value="UBA_SIK3"/>
    <property type="match status" value="1"/>
</dbReference>